<gene>
    <name evidence="2" type="ORF">NTJ_12444</name>
</gene>
<dbReference type="Proteomes" id="UP001307889">
    <property type="component" value="Chromosome 10"/>
</dbReference>
<accession>A0ABN7B5D8</accession>
<evidence type="ECO:0000313" key="3">
    <source>
        <dbReference type="Proteomes" id="UP001307889"/>
    </source>
</evidence>
<evidence type="ECO:0000256" key="1">
    <source>
        <dbReference type="SAM" id="MobiDB-lite"/>
    </source>
</evidence>
<feature type="region of interest" description="Disordered" evidence="1">
    <location>
        <begin position="1"/>
        <end position="59"/>
    </location>
</feature>
<evidence type="ECO:0000313" key="2">
    <source>
        <dbReference type="EMBL" id="BES99626.1"/>
    </source>
</evidence>
<protein>
    <submittedName>
        <fullName evidence="2">Uncharacterized protein</fullName>
    </submittedName>
</protein>
<proteinExistence type="predicted"/>
<organism evidence="2 3">
    <name type="scientific">Nesidiocoris tenuis</name>
    <dbReference type="NCBI Taxonomy" id="355587"/>
    <lineage>
        <taxon>Eukaryota</taxon>
        <taxon>Metazoa</taxon>
        <taxon>Ecdysozoa</taxon>
        <taxon>Arthropoda</taxon>
        <taxon>Hexapoda</taxon>
        <taxon>Insecta</taxon>
        <taxon>Pterygota</taxon>
        <taxon>Neoptera</taxon>
        <taxon>Paraneoptera</taxon>
        <taxon>Hemiptera</taxon>
        <taxon>Heteroptera</taxon>
        <taxon>Panheteroptera</taxon>
        <taxon>Cimicomorpha</taxon>
        <taxon>Miridae</taxon>
        <taxon>Dicyphina</taxon>
        <taxon>Nesidiocoris</taxon>
    </lineage>
</organism>
<reference evidence="2 3" key="1">
    <citation type="submission" date="2023-09" db="EMBL/GenBank/DDBJ databases">
        <title>Nesidiocoris tenuis whole genome shotgun sequence.</title>
        <authorList>
            <person name="Shibata T."/>
            <person name="Shimoda M."/>
            <person name="Kobayashi T."/>
            <person name="Uehara T."/>
        </authorList>
    </citation>
    <scope>NUCLEOTIDE SEQUENCE [LARGE SCALE GENOMIC DNA]</scope>
    <source>
        <strain evidence="2 3">Japan</strain>
    </source>
</reference>
<keyword evidence="3" id="KW-1185">Reference proteome</keyword>
<sequence length="85" mass="9561">MSIRPNPSRPRSMTGSFLRLRRRSAKESLRRRWVSTAEQKPRPVITERQCPPVPSSRLIPRPPPLSLSLSHAGVPSLSLALPPFN</sequence>
<dbReference type="EMBL" id="AP028918">
    <property type="protein sequence ID" value="BES99626.1"/>
    <property type="molecule type" value="Genomic_DNA"/>
</dbReference>
<name>A0ABN7B5D8_9HEMI</name>